<reference evidence="15" key="1">
    <citation type="submission" date="2017-02" db="UniProtKB">
        <authorList>
            <consortium name="WormBaseParasite"/>
        </authorList>
    </citation>
    <scope>IDENTIFICATION</scope>
</reference>
<feature type="disulfide bond" evidence="9">
    <location>
        <begin position="336"/>
        <end position="370"/>
    </location>
</feature>
<proteinExistence type="predicted"/>
<dbReference type="GO" id="GO:0004222">
    <property type="term" value="F:metalloendopeptidase activity"/>
    <property type="evidence" value="ECO:0007669"/>
    <property type="project" value="UniProtKB-UniRule"/>
</dbReference>
<dbReference type="InterPro" id="IPR024079">
    <property type="entry name" value="MetalloPept_cat_dom_sf"/>
</dbReference>
<dbReference type="Proteomes" id="UP000046393">
    <property type="component" value="Unplaced"/>
</dbReference>
<dbReference type="InterPro" id="IPR001506">
    <property type="entry name" value="Peptidase_M12A"/>
</dbReference>
<evidence type="ECO:0000256" key="1">
    <source>
        <dbReference type="ARBA" id="ARBA00002657"/>
    </source>
</evidence>
<evidence type="ECO:0000259" key="12">
    <source>
        <dbReference type="PROSITE" id="PS51670"/>
    </source>
</evidence>
<dbReference type="PROSITE" id="PS51670">
    <property type="entry name" value="SHKT"/>
    <property type="match status" value="2"/>
</dbReference>
<evidence type="ECO:0000256" key="3">
    <source>
        <dbReference type="ARBA" id="ARBA00022723"/>
    </source>
</evidence>
<comment type="cofactor">
    <cofactor evidence="10 11">
        <name>Zn(2+)</name>
        <dbReference type="ChEBI" id="CHEBI:29105"/>
    </cofactor>
    <text evidence="10 11">Binds 1 zinc ion per subunit.</text>
</comment>
<keyword evidence="5 10" id="KW-0862">Zinc</keyword>
<feature type="binding site" evidence="10">
    <location>
        <position position="192"/>
    </location>
    <ligand>
        <name>Zn(2+)</name>
        <dbReference type="ChEBI" id="CHEBI:29105"/>
        <note>catalytic</note>
    </ligand>
</feature>
<feature type="disulfide bond" evidence="9">
    <location>
        <begin position="386"/>
        <end position="420"/>
    </location>
</feature>
<dbReference type="PANTHER" id="PTHR10127:SF780">
    <property type="entry name" value="METALLOENDOPEPTIDASE"/>
    <property type="match status" value="1"/>
</dbReference>
<evidence type="ECO:0000256" key="2">
    <source>
        <dbReference type="ARBA" id="ARBA00022670"/>
    </source>
</evidence>
<keyword evidence="8 9" id="KW-1015">Disulfide bond</keyword>
<dbReference type="InterPro" id="IPR003582">
    <property type="entry name" value="ShKT_dom"/>
</dbReference>
<comment type="caution">
    <text evidence="9">Lacks conserved residue(s) required for the propagation of feature annotation.</text>
</comment>
<keyword evidence="2 10" id="KW-0645">Protease</keyword>
<evidence type="ECO:0000256" key="8">
    <source>
        <dbReference type="ARBA" id="ARBA00023157"/>
    </source>
</evidence>
<evidence type="ECO:0000256" key="9">
    <source>
        <dbReference type="PROSITE-ProRule" id="PRU01005"/>
    </source>
</evidence>
<feature type="domain" description="Peptidase M12A" evidence="13">
    <location>
        <begin position="88"/>
        <end position="285"/>
    </location>
</feature>
<evidence type="ECO:0000256" key="6">
    <source>
        <dbReference type="ARBA" id="ARBA00023049"/>
    </source>
</evidence>
<feature type="active site" evidence="10">
    <location>
        <position position="183"/>
    </location>
</feature>
<dbReference type="Gene3D" id="1.10.10.1940">
    <property type="match status" value="1"/>
</dbReference>
<dbReference type="SMART" id="SM00235">
    <property type="entry name" value="ZnMc"/>
    <property type="match status" value="1"/>
</dbReference>
<evidence type="ECO:0000256" key="10">
    <source>
        <dbReference type="PROSITE-ProRule" id="PRU01211"/>
    </source>
</evidence>
<keyword evidence="14" id="KW-1185">Reference proteome</keyword>
<name>A0A0N5AKZ1_9BILA</name>
<dbReference type="Gene3D" id="3.40.390.10">
    <property type="entry name" value="Collagenase (Catalytic Domain)"/>
    <property type="match status" value="1"/>
</dbReference>
<dbReference type="SUPFAM" id="SSF55486">
    <property type="entry name" value="Metalloproteases ('zincins'), catalytic domain"/>
    <property type="match status" value="1"/>
</dbReference>
<evidence type="ECO:0000256" key="5">
    <source>
        <dbReference type="ARBA" id="ARBA00022833"/>
    </source>
</evidence>
<dbReference type="WBParaSite" id="SMUV_0000518101-mRNA-1">
    <property type="protein sequence ID" value="SMUV_0000518101-mRNA-1"/>
    <property type="gene ID" value="SMUV_0000518101"/>
</dbReference>
<evidence type="ECO:0000256" key="7">
    <source>
        <dbReference type="ARBA" id="ARBA00023145"/>
    </source>
</evidence>
<feature type="binding site" evidence="10">
    <location>
        <position position="182"/>
    </location>
    <ligand>
        <name>Zn(2+)</name>
        <dbReference type="ChEBI" id="CHEBI:29105"/>
        <note>catalytic</note>
    </ligand>
</feature>
<evidence type="ECO:0000259" key="13">
    <source>
        <dbReference type="PROSITE" id="PS51864"/>
    </source>
</evidence>
<feature type="domain" description="ShKT" evidence="12">
    <location>
        <begin position="386"/>
        <end position="420"/>
    </location>
</feature>
<comment type="function">
    <text evidence="1">Metalloprotease.</text>
</comment>
<dbReference type="InterPro" id="IPR034035">
    <property type="entry name" value="Astacin-like_dom"/>
</dbReference>
<evidence type="ECO:0000256" key="4">
    <source>
        <dbReference type="ARBA" id="ARBA00022801"/>
    </source>
</evidence>
<dbReference type="PANTHER" id="PTHR10127">
    <property type="entry name" value="DISCOIDIN, CUB, EGF, LAMININ , AND ZINC METALLOPROTEASE DOMAIN CONTAINING"/>
    <property type="match status" value="1"/>
</dbReference>
<dbReference type="STRING" id="451379.A0A0N5AKZ1"/>
<protein>
    <recommendedName>
        <fullName evidence="11">Metalloendopeptidase</fullName>
        <ecNumber evidence="11">3.4.24.-</ecNumber>
    </recommendedName>
</protein>
<keyword evidence="3 10" id="KW-0479">Metal-binding</keyword>
<dbReference type="GO" id="GO:0008270">
    <property type="term" value="F:zinc ion binding"/>
    <property type="evidence" value="ECO:0007669"/>
    <property type="project" value="UniProtKB-UniRule"/>
</dbReference>
<organism evidence="14 15">
    <name type="scientific">Syphacia muris</name>
    <dbReference type="NCBI Taxonomy" id="451379"/>
    <lineage>
        <taxon>Eukaryota</taxon>
        <taxon>Metazoa</taxon>
        <taxon>Ecdysozoa</taxon>
        <taxon>Nematoda</taxon>
        <taxon>Chromadorea</taxon>
        <taxon>Rhabditida</taxon>
        <taxon>Spirurina</taxon>
        <taxon>Oxyuridomorpha</taxon>
        <taxon>Oxyuroidea</taxon>
        <taxon>Oxyuridae</taxon>
        <taxon>Syphacia</taxon>
    </lineage>
</organism>
<feature type="binding site" evidence="10">
    <location>
        <position position="186"/>
    </location>
    <ligand>
        <name>Zn(2+)</name>
        <dbReference type="ChEBI" id="CHEBI:29105"/>
        <note>catalytic</note>
    </ligand>
</feature>
<keyword evidence="4 10" id="KW-0378">Hydrolase</keyword>
<sequence length="425" mass="47805">MLAAIVYTLLKFGERYLLPQDFVLAAATPVRQPTSEEINAMQNMNLFEGDIQGIASNDYPLLYAPVNSDSLSSTYDHLFSEPYHSSLNLATYPDKLWTDAQVPYMLEEGMTHEQRAAIAQAFDEYKDKTCVRFVPKQDIDYDYVYIKTNVAFGCSSYVGRAGGNQTVSLEVGKCFTKGIIAHELMHALGFFHEHSRTDRDDFVEIIEENIRPGMLRNFEKYPKKIIDPLGMPYDYESVMHYHKLAFSRNGKATIVPRDRTADIGQRYKLITTTSAETTTQVSSSSVTTKNSQVSSTTVSTTDSSTDFTSSINTVTTDTPSSTSTVTATTTTTTPECEDLNAHCEMWEQLGHCQHSVKYMNHYCRKACGLCSTETIVTEAPVESKKCLDKNLFCSYWAKIGECKSESKFMKIFCKRSCGQCRDNDE</sequence>
<dbReference type="CDD" id="cd04280">
    <property type="entry name" value="ZnMc_astacin_like"/>
    <property type="match status" value="1"/>
</dbReference>
<dbReference type="PRINTS" id="PR00480">
    <property type="entry name" value="ASTACIN"/>
</dbReference>
<dbReference type="Pfam" id="PF01549">
    <property type="entry name" value="ShK"/>
    <property type="match status" value="2"/>
</dbReference>
<evidence type="ECO:0000313" key="15">
    <source>
        <dbReference type="WBParaSite" id="SMUV_0000518101-mRNA-1"/>
    </source>
</evidence>
<dbReference type="InterPro" id="IPR006026">
    <property type="entry name" value="Peptidase_Metallo"/>
</dbReference>
<feature type="domain" description="ShKT" evidence="12">
    <location>
        <begin position="336"/>
        <end position="370"/>
    </location>
</feature>
<dbReference type="AlphaFoldDB" id="A0A0N5AKZ1"/>
<dbReference type="GO" id="GO:0006508">
    <property type="term" value="P:proteolysis"/>
    <property type="evidence" value="ECO:0007669"/>
    <property type="project" value="UniProtKB-KW"/>
</dbReference>
<keyword evidence="6 10" id="KW-0482">Metalloprotease</keyword>
<dbReference type="Pfam" id="PF01400">
    <property type="entry name" value="Astacin"/>
    <property type="match status" value="1"/>
</dbReference>
<dbReference type="PROSITE" id="PS51864">
    <property type="entry name" value="ASTACIN"/>
    <property type="match status" value="1"/>
</dbReference>
<keyword evidence="7" id="KW-0865">Zymogen</keyword>
<evidence type="ECO:0000256" key="11">
    <source>
        <dbReference type="RuleBase" id="RU361183"/>
    </source>
</evidence>
<evidence type="ECO:0000313" key="14">
    <source>
        <dbReference type="Proteomes" id="UP000046393"/>
    </source>
</evidence>
<accession>A0A0N5AKZ1</accession>
<dbReference type="EC" id="3.4.24.-" evidence="11"/>
<dbReference type="SMART" id="SM00254">
    <property type="entry name" value="ShKT"/>
    <property type="match status" value="2"/>
</dbReference>